<reference evidence="4 5" key="1">
    <citation type="journal article" date="2010" name="Stand. Genomic Sci.">
        <title>Complete genome sequence of Spirosoma linguale type strain (1).</title>
        <authorList>
            <person name="Lail K."/>
            <person name="Sikorski J."/>
            <person name="Saunders E."/>
            <person name="Lapidus A."/>
            <person name="Glavina Del Rio T."/>
            <person name="Copeland A."/>
            <person name="Tice H."/>
            <person name="Cheng J.-F."/>
            <person name="Lucas S."/>
            <person name="Nolan M."/>
            <person name="Bruce D."/>
            <person name="Goodwin L."/>
            <person name="Pitluck S."/>
            <person name="Ivanova N."/>
            <person name="Mavromatis K."/>
            <person name="Ovchinnikova G."/>
            <person name="Pati A."/>
            <person name="Chen A."/>
            <person name="Palaniappan K."/>
            <person name="Land M."/>
            <person name="Hauser L."/>
            <person name="Chang Y.-J."/>
            <person name="Jeffries C.D."/>
            <person name="Chain P."/>
            <person name="Brettin T."/>
            <person name="Detter J.C."/>
            <person name="Schuetze A."/>
            <person name="Rohde M."/>
            <person name="Tindall B.J."/>
            <person name="Goeker M."/>
            <person name="Bristow J."/>
            <person name="Eisen J.A."/>
            <person name="Markowitz V."/>
            <person name="Hugenholtz P."/>
            <person name="Kyrpides N.C."/>
            <person name="Klenk H.-P."/>
            <person name="Chen F."/>
        </authorList>
    </citation>
    <scope>NUCLEOTIDE SEQUENCE [LARGE SCALE GENOMIC DNA]</scope>
    <source>
        <strain evidence="5">ATCC 33905 / DSM 74 / LMG 10896 / Claus 1</strain>
    </source>
</reference>
<accession>D2QKX6</accession>
<sequence length="286" mass="30798">MKKLLYSLVLGGLAMSMTSCLKDDEHFTNFQGVGAVAEIPSSAFYGIEYNQGLPIQTAPTNYSFDVNIASPNPPTQDVTVTLSIDQATLDAYNTANETSYKLLPATLYQVSSLTATVKAGSRLAPINLSFFSGTDKVPDPTAYNEAEYALPIKITSASNNVAVSSNYGIKIIVLKIKNQYDGDYRSVGTFNHPTAGTRTINKDKTLSTVNSTTVQTEYADLGETALMWLRVNPDNTVTLTPKGTANAATVQFGVNKYDPATHAFTLNYKYAGAGGDRVINEVITLK</sequence>
<dbReference type="InterPro" id="IPR025371">
    <property type="entry name" value="BT_3044-like_C"/>
</dbReference>
<feature type="signal peptide" evidence="1">
    <location>
        <begin position="1"/>
        <end position="22"/>
    </location>
</feature>
<feature type="domain" description="BT-3044-like C-terminal" evidence="3">
    <location>
        <begin position="171"/>
        <end position="285"/>
    </location>
</feature>
<dbReference type="AlphaFoldDB" id="D2QKX6"/>
<dbReference type="eggNOG" id="ENOG50338JN">
    <property type="taxonomic scope" value="Bacteria"/>
</dbReference>
<evidence type="ECO:0000259" key="3">
    <source>
        <dbReference type="Pfam" id="PF14274"/>
    </source>
</evidence>
<evidence type="ECO:0000256" key="1">
    <source>
        <dbReference type="SAM" id="SignalP"/>
    </source>
</evidence>
<dbReference type="Pfam" id="PF08522">
    <property type="entry name" value="BT_3987-like_N"/>
    <property type="match status" value="1"/>
</dbReference>
<dbReference type="STRING" id="504472.Slin_1164"/>
<protein>
    <recommendedName>
        <fullName evidence="6">DUF1735 domain-containing protein</fullName>
    </recommendedName>
</protein>
<dbReference type="Gene3D" id="2.60.40.1740">
    <property type="entry name" value="hypothetical protein (bacova_03559)"/>
    <property type="match status" value="1"/>
</dbReference>
<proteinExistence type="predicted"/>
<dbReference type="Proteomes" id="UP000002028">
    <property type="component" value="Chromosome"/>
</dbReference>
<keyword evidence="1" id="KW-0732">Signal</keyword>
<dbReference type="InterPro" id="IPR013728">
    <property type="entry name" value="BT_3987-like_N"/>
</dbReference>
<name>D2QKX6_SPILD</name>
<evidence type="ECO:0000313" key="4">
    <source>
        <dbReference type="EMBL" id="ADB37215.1"/>
    </source>
</evidence>
<feature type="domain" description="BT-3987-like N-terminal" evidence="2">
    <location>
        <begin position="56"/>
        <end position="160"/>
    </location>
</feature>
<evidence type="ECO:0000259" key="2">
    <source>
        <dbReference type="Pfam" id="PF08522"/>
    </source>
</evidence>
<keyword evidence="5" id="KW-1185">Reference proteome</keyword>
<dbReference type="EMBL" id="CP001769">
    <property type="protein sequence ID" value="ADB37215.1"/>
    <property type="molecule type" value="Genomic_DNA"/>
</dbReference>
<feature type="chain" id="PRO_5003033922" description="DUF1735 domain-containing protein" evidence="1">
    <location>
        <begin position="23"/>
        <end position="286"/>
    </location>
</feature>
<dbReference type="Pfam" id="PF14274">
    <property type="entry name" value="BT_3044-like_C"/>
    <property type="match status" value="1"/>
</dbReference>
<evidence type="ECO:0008006" key="6">
    <source>
        <dbReference type="Google" id="ProtNLM"/>
    </source>
</evidence>
<dbReference type="RefSeq" id="WP_012925766.1">
    <property type="nucleotide sequence ID" value="NC_013730.1"/>
</dbReference>
<dbReference type="HOGENOM" id="CLU_086616_0_0_10"/>
<dbReference type="KEGG" id="sli:Slin_1164"/>
<gene>
    <name evidence="4" type="ordered locus">Slin_1164</name>
</gene>
<dbReference type="PROSITE" id="PS51257">
    <property type="entry name" value="PROKAR_LIPOPROTEIN"/>
    <property type="match status" value="1"/>
</dbReference>
<organism evidence="4 5">
    <name type="scientific">Spirosoma linguale (strain ATCC 33905 / DSM 74 / LMG 10896 / Claus 1)</name>
    <dbReference type="NCBI Taxonomy" id="504472"/>
    <lineage>
        <taxon>Bacteria</taxon>
        <taxon>Pseudomonadati</taxon>
        <taxon>Bacteroidota</taxon>
        <taxon>Cytophagia</taxon>
        <taxon>Cytophagales</taxon>
        <taxon>Cytophagaceae</taxon>
        <taxon>Spirosoma</taxon>
    </lineage>
</organism>
<evidence type="ECO:0000313" key="5">
    <source>
        <dbReference type="Proteomes" id="UP000002028"/>
    </source>
</evidence>